<sequence length="86" mass="10217">MLLYTTRKYDAIEQLQHITWTHEKFFETGENERYLSRLDMHAFFPRELQLLFLASGFSIEAIYGGYDWKPFGKGTRQIVVGRKPRA</sequence>
<dbReference type="EMBL" id="BNJF01000001">
    <property type="protein sequence ID" value="GHO44459.1"/>
    <property type="molecule type" value="Genomic_DNA"/>
</dbReference>
<reference evidence="1" key="1">
    <citation type="submission" date="2020-10" db="EMBL/GenBank/DDBJ databases">
        <title>Taxonomic study of unclassified bacteria belonging to the class Ktedonobacteria.</title>
        <authorList>
            <person name="Yabe S."/>
            <person name="Wang C.M."/>
            <person name="Zheng Y."/>
            <person name="Sakai Y."/>
            <person name="Cavaletti L."/>
            <person name="Monciardini P."/>
            <person name="Donadio S."/>
        </authorList>
    </citation>
    <scope>NUCLEOTIDE SEQUENCE</scope>
    <source>
        <strain evidence="1">SOSP1-1</strain>
    </source>
</reference>
<proteinExistence type="predicted"/>
<dbReference type="AlphaFoldDB" id="A0A8J3HVD7"/>
<keyword evidence="2" id="KW-1185">Reference proteome</keyword>
<evidence type="ECO:0000313" key="1">
    <source>
        <dbReference type="EMBL" id="GHO44459.1"/>
    </source>
</evidence>
<comment type="caution">
    <text evidence="1">The sequence shown here is derived from an EMBL/GenBank/DDBJ whole genome shotgun (WGS) entry which is preliminary data.</text>
</comment>
<dbReference type="Proteomes" id="UP000612362">
    <property type="component" value="Unassembled WGS sequence"/>
</dbReference>
<accession>A0A8J3HVD7</accession>
<gene>
    <name evidence="1" type="ORF">KSX_26220</name>
</gene>
<evidence type="ECO:0000313" key="2">
    <source>
        <dbReference type="Proteomes" id="UP000612362"/>
    </source>
</evidence>
<organism evidence="1 2">
    <name type="scientific">Ktedonospora formicarum</name>
    <dbReference type="NCBI Taxonomy" id="2778364"/>
    <lineage>
        <taxon>Bacteria</taxon>
        <taxon>Bacillati</taxon>
        <taxon>Chloroflexota</taxon>
        <taxon>Ktedonobacteria</taxon>
        <taxon>Ktedonobacterales</taxon>
        <taxon>Ktedonobacteraceae</taxon>
        <taxon>Ktedonospora</taxon>
    </lineage>
</organism>
<evidence type="ECO:0008006" key="3">
    <source>
        <dbReference type="Google" id="ProtNLM"/>
    </source>
</evidence>
<protein>
    <recommendedName>
        <fullName evidence="3">Methyltransferase</fullName>
    </recommendedName>
</protein>
<dbReference type="RefSeq" id="WP_236031133.1">
    <property type="nucleotide sequence ID" value="NZ_BNJF01000001.1"/>
</dbReference>
<name>A0A8J3HVD7_9CHLR</name>